<dbReference type="EMBL" id="JAACNH010000004">
    <property type="protein sequence ID" value="KAG8443875.1"/>
    <property type="molecule type" value="Genomic_DNA"/>
</dbReference>
<evidence type="ECO:0000313" key="2">
    <source>
        <dbReference type="Proteomes" id="UP000812440"/>
    </source>
</evidence>
<accession>A0A8T2JEX3</accession>
<reference evidence="1" key="1">
    <citation type="thesis" date="2020" institute="ProQuest LLC" country="789 East Eisenhower Parkway, Ann Arbor, MI, USA">
        <title>Comparative Genomics and Chromosome Evolution.</title>
        <authorList>
            <person name="Mudd A.B."/>
        </authorList>
    </citation>
    <scope>NUCLEOTIDE SEQUENCE</scope>
    <source>
        <strain evidence="1">Female2</strain>
        <tissue evidence="1">Blood</tissue>
    </source>
</reference>
<gene>
    <name evidence="1" type="ORF">GDO86_009172</name>
</gene>
<protein>
    <submittedName>
        <fullName evidence="1">Uncharacterized protein</fullName>
    </submittedName>
</protein>
<keyword evidence="2" id="KW-1185">Reference proteome</keyword>
<name>A0A8T2JEX3_9PIPI</name>
<proteinExistence type="predicted"/>
<comment type="caution">
    <text evidence="1">The sequence shown here is derived from an EMBL/GenBank/DDBJ whole genome shotgun (WGS) entry which is preliminary data.</text>
</comment>
<dbReference type="Proteomes" id="UP000812440">
    <property type="component" value="Chromosome 5"/>
</dbReference>
<organism evidence="1 2">
    <name type="scientific">Hymenochirus boettgeri</name>
    <name type="common">Congo dwarf clawed frog</name>
    <dbReference type="NCBI Taxonomy" id="247094"/>
    <lineage>
        <taxon>Eukaryota</taxon>
        <taxon>Metazoa</taxon>
        <taxon>Chordata</taxon>
        <taxon>Craniata</taxon>
        <taxon>Vertebrata</taxon>
        <taxon>Euteleostomi</taxon>
        <taxon>Amphibia</taxon>
        <taxon>Batrachia</taxon>
        <taxon>Anura</taxon>
        <taxon>Pipoidea</taxon>
        <taxon>Pipidae</taxon>
        <taxon>Pipinae</taxon>
        <taxon>Hymenochirus</taxon>
    </lineage>
</organism>
<evidence type="ECO:0000313" key="1">
    <source>
        <dbReference type="EMBL" id="KAG8443875.1"/>
    </source>
</evidence>
<dbReference type="AlphaFoldDB" id="A0A8T2JEX3"/>
<sequence length="84" mass="9679">MRYHAIQYEQNLQGHDPCGARTSSLQTISHNNPPPQPVTTAQYWVFWMYQKGIVCLKQTIHWTIPPDRILDPFIMIGLNGILST</sequence>